<gene>
    <name evidence="1" type="ORF">Goari_003229</name>
</gene>
<feature type="non-terminal residue" evidence="1">
    <location>
        <position position="188"/>
    </location>
</feature>
<protein>
    <submittedName>
        <fullName evidence="1">Uncharacterized protein</fullName>
    </submittedName>
</protein>
<name>A0A7J8YAW6_GOSAI</name>
<evidence type="ECO:0000313" key="1">
    <source>
        <dbReference type="EMBL" id="MBA0696698.1"/>
    </source>
</evidence>
<dbReference type="EMBL" id="JABFAA010000011">
    <property type="protein sequence ID" value="MBA0696698.1"/>
    <property type="molecule type" value="Genomic_DNA"/>
</dbReference>
<sequence length="188" mass="21699">SLVLKPESSLLEKESLKSDFSTKKSVKQCSYIGDVVVFNGVYGKFSEDDQQLPKGKLTGRNENHMLEYSWFGECMGHSTTLAYVKVAEGSRGGLCLVWQGDVTVNLRSFSKNHLNALVKEDSDDKEWRFTGFYRAHFASYRNGMPREERRMEAFQDVIEECQLMDVGYLEEWFTLERGNLPKTNIRER</sequence>
<comment type="caution">
    <text evidence="1">The sequence shown here is derived from an EMBL/GenBank/DDBJ whole genome shotgun (WGS) entry which is preliminary data.</text>
</comment>
<reference evidence="1 2" key="1">
    <citation type="journal article" date="2019" name="Genome Biol. Evol.">
        <title>Insights into the evolution of the New World diploid cottons (Gossypium, subgenus Houzingenia) based on genome sequencing.</title>
        <authorList>
            <person name="Grover C.E."/>
            <person name="Arick M.A. 2nd"/>
            <person name="Thrash A."/>
            <person name="Conover J.L."/>
            <person name="Sanders W.S."/>
            <person name="Peterson D.G."/>
            <person name="Frelichowski J.E."/>
            <person name="Scheffler J.A."/>
            <person name="Scheffler B.E."/>
            <person name="Wendel J.F."/>
        </authorList>
    </citation>
    <scope>NUCLEOTIDE SEQUENCE [LARGE SCALE GENOMIC DNA]</scope>
    <source>
        <strain evidence="1">185</strain>
        <tissue evidence="1">Leaf</tissue>
    </source>
</reference>
<dbReference type="Proteomes" id="UP000593577">
    <property type="component" value="Unassembled WGS sequence"/>
</dbReference>
<accession>A0A7J8YAW6</accession>
<keyword evidence="2" id="KW-1185">Reference proteome</keyword>
<proteinExistence type="predicted"/>
<organism evidence="1 2">
    <name type="scientific">Gossypium aridum</name>
    <name type="common">American cotton</name>
    <name type="synonym">Erioxylum aridum</name>
    <dbReference type="NCBI Taxonomy" id="34290"/>
    <lineage>
        <taxon>Eukaryota</taxon>
        <taxon>Viridiplantae</taxon>
        <taxon>Streptophyta</taxon>
        <taxon>Embryophyta</taxon>
        <taxon>Tracheophyta</taxon>
        <taxon>Spermatophyta</taxon>
        <taxon>Magnoliopsida</taxon>
        <taxon>eudicotyledons</taxon>
        <taxon>Gunneridae</taxon>
        <taxon>Pentapetalae</taxon>
        <taxon>rosids</taxon>
        <taxon>malvids</taxon>
        <taxon>Malvales</taxon>
        <taxon>Malvaceae</taxon>
        <taxon>Malvoideae</taxon>
        <taxon>Gossypium</taxon>
    </lineage>
</organism>
<evidence type="ECO:0000313" key="2">
    <source>
        <dbReference type="Proteomes" id="UP000593577"/>
    </source>
</evidence>
<dbReference type="AlphaFoldDB" id="A0A7J8YAW6"/>